<feature type="compositionally biased region" description="Basic and acidic residues" evidence="1">
    <location>
        <begin position="63"/>
        <end position="85"/>
    </location>
</feature>
<organism evidence="2 3">
    <name type="scientific">Ananas comosus</name>
    <name type="common">Pineapple</name>
    <name type="synonym">Ananas ananas</name>
    <dbReference type="NCBI Taxonomy" id="4615"/>
    <lineage>
        <taxon>Eukaryota</taxon>
        <taxon>Viridiplantae</taxon>
        <taxon>Streptophyta</taxon>
        <taxon>Embryophyta</taxon>
        <taxon>Tracheophyta</taxon>
        <taxon>Spermatophyta</taxon>
        <taxon>Magnoliopsida</taxon>
        <taxon>Liliopsida</taxon>
        <taxon>Poales</taxon>
        <taxon>Bromeliaceae</taxon>
        <taxon>Bromelioideae</taxon>
        <taxon>Ananas</taxon>
    </lineage>
</organism>
<feature type="region of interest" description="Disordered" evidence="1">
    <location>
        <begin position="61"/>
        <end position="94"/>
    </location>
</feature>
<evidence type="ECO:0000256" key="1">
    <source>
        <dbReference type="SAM" id="MobiDB-lite"/>
    </source>
</evidence>
<feature type="region of interest" description="Disordered" evidence="1">
    <location>
        <begin position="1"/>
        <end position="25"/>
    </location>
</feature>
<sequence>MDEVDMEEQALINSSNPSEEFSQVGNEVNKKRKLLCELNDSELPVSKHKFRFRDGLNSFNHESAAKEVTQHGEKYPRGKEIMRDGPEEEESDRDSIISIEDYDSALQANFKGSTEKLSGRLVFPDRPSTSSNSSTDNASGSSITSFDSDNSAVVNTMAENGRPVNDFQFGSEYKDMTPLLQGFEEFDDDITSEILRNGMECSDAEILSNAFVLPSGQWSLGQEARLGAQKLTIDQEFEQYFSTLML</sequence>
<dbReference type="EMBL" id="LSRQ01008294">
    <property type="protein sequence ID" value="OAY63932.1"/>
    <property type="molecule type" value="Genomic_DNA"/>
</dbReference>
<dbReference type="STRING" id="4615.A0A199UGD5"/>
<dbReference type="GO" id="GO:0009639">
    <property type="term" value="P:response to red or far red light"/>
    <property type="evidence" value="ECO:0007669"/>
    <property type="project" value="InterPro"/>
</dbReference>
<comment type="caution">
    <text evidence="2">The sequence shown here is derived from an EMBL/GenBank/DDBJ whole genome shotgun (WGS) entry which is preliminary data.</text>
</comment>
<dbReference type="Proteomes" id="UP000092600">
    <property type="component" value="Unassembled WGS sequence"/>
</dbReference>
<dbReference type="PANTHER" id="PTHR37723">
    <property type="entry name" value="PROTEIN FAR-RED ELONGATED HYPOCOTYL 1"/>
    <property type="match status" value="1"/>
</dbReference>
<feature type="compositionally biased region" description="Low complexity" evidence="1">
    <location>
        <begin position="128"/>
        <end position="145"/>
    </location>
</feature>
<accession>A0A199UGD5</accession>
<dbReference type="AlphaFoldDB" id="A0A199UGD5"/>
<gene>
    <name evidence="2" type="ORF">ACMD2_15679</name>
</gene>
<reference evidence="2 3" key="1">
    <citation type="journal article" date="2016" name="DNA Res.">
        <title>The draft genome of MD-2 pineapple using hybrid error correction of long reads.</title>
        <authorList>
            <person name="Redwan R.M."/>
            <person name="Saidin A."/>
            <person name="Kumar S.V."/>
        </authorList>
    </citation>
    <scope>NUCLEOTIDE SEQUENCE [LARGE SCALE GENOMIC DNA]</scope>
    <source>
        <strain evidence="3">cv. MD2</strain>
        <tissue evidence="2">Leaf</tissue>
    </source>
</reference>
<dbReference type="PANTHER" id="PTHR37723:SF1">
    <property type="entry name" value="PROTEIN FAR-RED-ELONGATED HYPOCOTYL 1-LIKE"/>
    <property type="match status" value="1"/>
</dbReference>
<name>A0A199UGD5_ANACO</name>
<dbReference type="GO" id="GO:0061608">
    <property type="term" value="F:nuclear import signal receptor activity"/>
    <property type="evidence" value="ECO:0007669"/>
    <property type="project" value="TreeGrafter"/>
</dbReference>
<feature type="compositionally biased region" description="Polar residues" evidence="1">
    <location>
        <begin position="11"/>
        <end position="25"/>
    </location>
</feature>
<feature type="region of interest" description="Disordered" evidence="1">
    <location>
        <begin position="118"/>
        <end position="148"/>
    </location>
</feature>
<dbReference type="GO" id="GO:0016607">
    <property type="term" value="C:nuclear speck"/>
    <property type="evidence" value="ECO:0007669"/>
    <property type="project" value="TreeGrafter"/>
</dbReference>
<evidence type="ECO:0000313" key="3">
    <source>
        <dbReference type="Proteomes" id="UP000092600"/>
    </source>
</evidence>
<protein>
    <recommendedName>
        <fullName evidence="4">Protein FAR-RED-ELONGATED HYPOCOTYL 1-LIKE-like</fullName>
    </recommendedName>
</protein>
<dbReference type="InterPro" id="IPR037766">
    <property type="entry name" value="FHY1"/>
</dbReference>
<dbReference type="GO" id="GO:0005737">
    <property type="term" value="C:cytoplasm"/>
    <property type="evidence" value="ECO:0007669"/>
    <property type="project" value="TreeGrafter"/>
</dbReference>
<dbReference type="GO" id="GO:0051457">
    <property type="term" value="P:maintenance of protein location in nucleus"/>
    <property type="evidence" value="ECO:0007669"/>
    <property type="project" value="TreeGrafter"/>
</dbReference>
<proteinExistence type="predicted"/>
<evidence type="ECO:0000313" key="2">
    <source>
        <dbReference type="EMBL" id="OAY63932.1"/>
    </source>
</evidence>
<evidence type="ECO:0008006" key="4">
    <source>
        <dbReference type="Google" id="ProtNLM"/>
    </source>
</evidence>